<reference evidence="2" key="1">
    <citation type="journal article" date="2022" name="Mol. Ecol. Resour.">
        <title>The genomes of chicory, endive, great burdock and yacon provide insights into Asteraceae palaeo-polyploidization history and plant inulin production.</title>
        <authorList>
            <person name="Fan W."/>
            <person name="Wang S."/>
            <person name="Wang H."/>
            <person name="Wang A."/>
            <person name="Jiang F."/>
            <person name="Liu H."/>
            <person name="Zhao H."/>
            <person name="Xu D."/>
            <person name="Zhang Y."/>
        </authorList>
    </citation>
    <scope>NUCLEOTIDE SEQUENCE [LARGE SCALE GENOMIC DNA]</scope>
    <source>
        <strain evidence="2">cv. Punajuju</strain>
    </source>
</reference>
<proteinExistence type="predicted"/>
<organism evidence="1 2">
    <name type="scientific">Cichorium intybus</name>
    <name type="common">Chicory</name>
    <dbReference type="NCBI Taxonomy" id="13427"/>
    <lineage>
        <taxon>Eukaryota</taxon>
        <taxon>Viridiplantae</taxon>
        <taxon>Streptophyta</taxon>
        <taxon>Embryophyta</taxon>
        <taxon>Tracheophyta</taxon>
        <taxon>Spermatophyta</taxon>
        <taxon>Magnoliopsida</taxon>
        <taxon>eudicotyledons</taxon>
        <taxon>Gunneridae</taxon>
        <taxon>Pentapetalae</taxon>
        <taxon>asterids</taxon>
        <taxon>campanulids</taxon>
        <taxon>Asterales</taxon>
        <taxon>Asteraceae</taxon>
        <taxon>Cichorioideae</taxon>
        <taxon>Cichorieae</taxon>
        <taxon>Cichoriinae</taxon>
        <taxon>Cichorium</taxon>
    </lineage>
</organism>
<keyword evidence="2" id="KW-1185">Reference proteome</keyword>
<dbReference type="EMBL" id="CM042009">
    <property type="protein sequence ID" value="KAI3792475.1"/>
    <property type="molecule type" value="Genomic_DNA"/>
</dbReference>
<dbReference type="Proteomes" id="UP001055811">
    <property type="component" value="Linkage Group LG01"/>
</dbReference>
<name>A0ACB9HB08_CICIN</name>
<evidence type="ECO:0000313" key="1">
    <source>
        <dbReference type="EMBL" id="KAI3792475.1"/>
    </source>
</evidence>
<accession>A0ACB9HB08</accession>
<reference evidence="1 2" key="2">
    <citation type="journal article" date="2022" name="Mol. Ecol. Resour.">
        <title>The genomes of chicory, endive, great burdock and yacon provide insights into Asteraceae paleo-polyploidization history and plant inulin production.</title>
        <authorList>
            <person name="Fan W."/>
            <person name="Wang S."/>
            <person name="Wang H."/>
            <person name="Wang A."/>
            <person name="Jiang F."/>
            <person name="Liu H."/>
            <person name="Zhao H."/>
            <person name="Xu D."/>
            <person name="Zhang Y."/>
        </authorList>
    </citation>
    <scope>NUCLEOTIDE SEQUENCE [LARGE SCALE GENOMIC DNA]</scope>
    <source>
        <strain evidence="2">cv. Punajuju</strain>
        <tissue evidence="1">Leaves</tissue>
    </source>
</reference>
<sequence>MWNHLLARINLCKTKKTNFCYGLLVFTILYLIQDIYYENYLVMFALIGHEEGSCNTAYFVAKLSRK</sequence>
<gene>
    <name evidence="1" type="ORF">L2E82_06355</name>
</gene>
<protein>
    <submittedName>
        <fullName evidence="1">Uncharacterized protein</fullName>
    </submittedName>
</protein>
<comment type="caution">
    <text evidence="1">The sequence shown here is derived from an EMBL/GenBank/DDBJ whole genome shotgun (WGS) entry which is preliminary data.</text>
</comment>
<evidence type="ECO:0000313" key="2">
    <source>
        <dbReference type="Proteomes" id="UP001055811"/>
    </source>
</evidence>